<gene>
    <name evidence="2" type="ORF">CA260_07260</name>
</gene>
<protein>
    <recommendedName>
        <fullName evidence="4">MtrB/PioB family decaheme-associated outer membrane protein</fullName>
    </recommendedName>
</protein>
<feature type="region of interest" description="Disordered" evidence="1">
    <location>
        <begin position="1"/>
        <end position="25"/>
    </location>
</feature>
<dbReference type="OrthoDB" id="5925787at2"/>
<evidence type="ECO:0000313" key="2">
    <source>
        <dbReference type="EMBL" id="RAO77654.1"/>
    </source>
</evidence>
<proteinExistence type="predicted"/>
<comment type="caution">
    <text evidence="2">The sequence shown here is derived from an EMBL/GenBank/DDBJ whole genome shotgun (WGS) entry which is preliminary data.</text>
</comment>
<sequence length="903" mass="99304">MGPTTPADPCSINSERPSEEAAVPKQHPLATGLVWCATSALALPGVASAQFDSSDTQRVGNTQFGNNLDPTGWASMQTADPMGMSYLHPDQLRTPTGSLYPYPSAAPTEAPMGQGDWTYHWLLQFGYLHTSGDRNAEFFQQYSAWKDAGALGMLAFDALNRKTGQYVEFRGSRINDDNQYYRLRMGAYGSYRVEAFFRDIPHVLSTDAYPLWNGVGSTHLTLPAGITPGASSQAQVAAIEADRARRTLQVTRESEGVSWEGMLGKDWIGYAGVTNENRRGQRDWGGSMFFSYYYTAPGPGGPGTPGIPGTGGGQNETVRPVDFTTTDINIGMRNKAGAAGWRFNFTMTASFFRDHKDQLSFVAPFTPIPGPASAITGGTFSLEPDNNYYNVRLEGSHPLSFWRGEFSATASYGSMRQNDALQAPLNPAFCPTGQFIGTTGIACANWNTTAALSQQNGDARIDTGLVNLRASFRPLANLNTYINVRWHGENNMTRYTMYNPLTGQYGFLHENGSQTLVVGNLEAGLFQAGNPLYQSYFTQFANIPYSYNERQGEVGGTYQVNNRNSLGLTYTIDRKTPQQRERTYLNDQHLKLTWDSHALGESTLRFSYEYEKRTGSPYNYFPYMPWYSPSLPGFVQDQLGILAYTVSQMYKYDMSDLKASKLKAIITTPLGNTATLTTTVYGNRNQYGAQIGRQSASTTGADVSFDWTPSASTTFNGYLSMESSRIKQGNVADNESLMDQSPQQANTQFGGPMYPFANAWTATDTEKDANIGATVSHVFTPRVRLDVGYNYTYSRGVNGYDFASTGAITPGYLSILTTASIGNSFPANIYRLQTLTANLNLALTPRVGLRLYGQYGFGRYADWHYTGFDAPGDLVIGNRVYTDLGPQTRWHAAVLGAFVTLKL</sequence>
<dbReference type="AlphaFoldDB" id="A0A328PCE7"/>
<evidence type="ECO:0000313" key="3">
    <source>
        <dbReference type="Proteomes" id="UP000248926"/>
    </source>
</evidence>
<reference evidence="2 3" key="1">
    <citation type="journal article" date="2018" name="Genet. Mol. Biol.">
        <title>The genome sequence of Dyella jiangningensis FCAV SCS01 from a lignocellulose-decomposing microbial consortium metagenome reveals potential for biotechnological applications.</title>
        <authorList>
            <person name="Desiderato J.G."/>
            <person name="Alvarenga D.O."/>
            <person name="Constancio M.T.L."/>
            <person name="Alves L.M.C."/>
            <person name="Varani A.M."/>
        </authorList>
    </citation>
    <scope>NUCLEOTIDE SEQUENCE [LARGE SCALE GENOMIC DNA]</scope>
    <source>
        <strain evidence="2 3">FCAV SCS01</strain>
    </source>
</reference>
<name>A0A328PCE7_9GAMM</name>
<evidence type="ECO:0008006" key="4">
    <source>
        <dbReference type="Google" id="ProtNLM"/>
    </source>
</evidence>
<accession>A0A328PCE7</accession>
<dbReference type="Proteomes" id="UP000248926">
    <property type="component" value="Unassembled WGS sequence"/>
</dbReference>
<dbReference type="Pfam" id="PF11854">
    <property type="entry name" value="MtrB_PioB"/>
    <property type="match status" value="1"/>
</dbReference>
<evidence type="ECO:0000256" key="1">
    <source>
        <dbReference type="SAM" id="MobiDB-lite"/>
    </source>
</evidence>
<organism evidence="2 3">
    <name type="scientific">Dyella jiangningensis</name>
    <dbReference type="NCBI Taxonomy" id="1379159"/>
    <lineage>
        <taxon>Bacteria</taxon>
        <taxon>Pseudomonadati</taxon>
        <taxon>Pseudomonadota</taxon>
        <taxon>Gammaproteobacteria</taxon>
        <taxon>Lysobacterales</taxon>
        <taxon>Rhodanobacteraceae</taxon>
        <taxon>Dyella</taxon>
    </lineage>
</organism>
<dbReference type="EMBL" id="NFZS01000001">
    <property type="protein sequence ID" value="RAO77654.1"/>
    <property type="molecule type" value="Genomic_DNA"/>
</dbReference>
<keyword evidence="3" id="KW-1185">Reference proteome</keyword>
<dbReference type="InterPro" id="IPR020016">
    <property type="entry name" value="Decahaem-assoc_OM_MtrB/PioB"/>
</dbReference>